<feature type="region of interest" description="Disordered" evidence="1">
    <location>
        <begin position="88"/>
        <end position="161"/>
    </location>
</feature>
<feature type="region of interest" description="Disordered" evidence="1">
    <location>
        <begin position="200"/>
        <end position="233"/>
    </location>
</feature>
<protein>
    <submittedName>
        <fullName evidence="2">Myosin-11-like isoform X6</fullName>
    </submittedName>
</protein>
<evidence type="ECO:0000313" key="2">
    <source>
        <dbReference type="EMBL" id="CAK6961585.1"/>
    </source>
</evidence>
<evidence type="ECO:0000313" key="3">
    <source>
        <dbReference type="Proteomes" id="UP001314229"/>
    </source>
</evidence>
<proteinExistence type="predicted"/>
<feature type="compositionally biased region" description="Basic and acidic residues" evidence="1">
    <location>
        <begin position="1"/>
        <end position="23"/>
    </location>
</feature>
<reference evidence="2 3" key="1">
    <citation type="submission" date="2024-01" db="EMBL/GenBank/DDBJ databases">
        <authorList>
            <person name="Alioto T."/>
            <person name="Alioto T."/>
            <person name="Gomez Garrido J."/>
        </authorList>
    </citation>
    <scope>NUCLEOTIDE SEQUENCE [LARGE SCALE GENOMIC DNA]</scope>
</reference>
<gene>
    <name evidence="2" type="ORF">FSCOSCO3_A026267</name>
</gene>
<comment type="caution">
    <text evidence="2">The sequence shown here is derived from an EMBL/GenBank/DDBJ whole genome shotgun (WGS) entry which is preliminary data.</text>
</comment>
<accession>A0AAV1NRF6</accession>
<name>A0AAV1NRF6_SCOSC</name>
<sequence length="254" mass="28481">MKKASKDNQDEDTLKAQLEESKRKTSQLEQEKMLAVQKLQTLRQLYPVKDENSSVDGRNNKTVCPVNEEVDQQRKMVTEQLKSLFKEREAKDTGKAALTGAGSYQDWTPTSNNIKSAVERRSWHQGSGLMPVFEEDEESDDWPGSEEGGPEEEAQAETNIHSQSLQMSAMSAKISNLKAKNENLLQAMRVMQPIQDFAATAEKESDKSSDVGVPSHFSYETDLQRRSPSLYPDGVFLAEPVDICSTDEEGEDED</sequence>
<feature type="compositionally biased region" description="Polar residues" evidence="1">
    <location>
        <begin position="105"/>
        <end position="115"/>
    </location>
</feature>
<organism evidence="2 3">
    <name type="scientific">Scomber scombrus</name>
    <name type="common">Atlantic mackerel</name>
    <name type="synonym">Scomber vernalis</name>
    <dbReference type="NCBI Taxonomy" id="13677"/>
    <lineage>
        <taxon>Eukaryota</taxon>
        <taxon>Metazoa</taxon>
        <taxon>Chordata</taxon>
        <taxon>Craniata</taxon>
        <taxon>Vertebrata</taxon>
        <taxon>Euteleostomi</taxon>
        <taxon>Actinopterygii</taxon>
        <taxon>Neopterygii</taxon>
        <taxon>Teleostei</taxon>
        <taxon>Neoteleostei</taxon>
        <taxon>Acanthomorphata</taxon>
        <taxon>Pelagiaria</taxon>
        <taxon>Scombriformes</taxon>
        <taxon>Scombridae</taxon>
        <taxon>Scomber</taxon>
    </lineage>
</organism>
<dbReference type="EMBL" id="CAWUFR010000051">
    <property type="protein sequence ID" value="CAK6961585.1"/>
    <property type="molecule type" value="Genomic_DNA"/>
</dbReference>
<dbReference type="AlphaFoldDB" id="A0AAV1NRF6"/>
<keyword evidence="3" id="KW-1185">Reference proteome</keyword>
<dbReference type="Proteomes" id="UP001314229">
    <property type="component" value="Unassembled WGS sequence"/>
</dbReference>
<feature type="compositionally biased region" description="Acidic residues" evidence="1">
    <location>
        <begin position="133"/>
        <end position="155"/>
    </location>
</feature>
<feature type="region of interest" description="Disordered" evidence="1">
    <location>
        <begin position="1"/>
        <end position="29"/>
    </location>
</feature>
<evidence type="ECO:0000256" key="1">
    <source>
        <dbReference type="SAM" id="MobiDB-lite"/>
    </source>
</evidence>